<reference evidence="2 3" key="1">
    <citation type="journal article" date="2019" name="Commun. Biol.">
        <title>The bagworm genome reveals a unique fibroin gene that provides high tensile strength.</title>
        <authorList>
            <person name="Kono N."/>
            <person name="Nakamura H."/>
            <person name="Ohtoshi R."/>
            <person name="Tomita M."/>
            <person name="Numata K."/>
            <person name="Arakawa K."/>
        </authorList>
    </citation>
    <scope>NUCLEOTIDE SEQUENCE [LARGE SCALE GENOMIC DNA]</scope>
</reference>
<dbReference type="EMBL" id="BGZK01000185">
    <property type="protein sequence ID" value="GBP26807.1"/>
    <property type="molecule type" value="Genomic_DNA"/>
</dbReference>
<keyword evidence="3" id="KW-1185">Reference proteome</keyword>
<protein>
    <submittedName>
        <fullName evidence="2">Uncharacterized protein</fullName>
    </submittedName>
</protein>
<accession>A0A4C1UL46</accession>
<evidence type="ECO:0000256" key="1">
    <source>
        <dbReference type="SAM" id="MobiDB-lite"/>
    </source>
</evidence>
<sequence>MLSAENLSSPNRQRISSAIKSRVLTAEGARGPGRCIAGETRLTATGPYCPLPGATAPTRRGSCGNRRTTTARRTSIPLRSGRNFTENQHSFTLVMSAEARRAYGRGAPAFRAHWFHSNPAIYPESLCPFPTPATSVGRNETRRLTAVLTHNLYILEGLDLNPIDYEELLMLVVIDKTTAGPTAKMVSESQS</sequence>
<dbReference type="Proteomes" id="UP000299102">
    <property type="component" value="Unassembled WGS sequence"/>
</dbReference>
<gene>
    <name evidence="2" type="ORF">EVAR_81172_1</name>
</gene>
<comment type="caution">
    <text evidence="2">The sequence shown here is derived from an EMBL/GenBank/DDBJ whole genome shotgun (WGS) entry which is preliminary data.</text>
</comment>
<evidence type="ECO:0000313" key="2">
    <source>
        <dbReference type="EMBL" id="GBP26807.1"/>
    </source>
</evidence>
<proteinExistence type="predicted"/>
<feature type="region of interest" description="Disordered" evidence="1">
    <location>
        <begin position="49"/>
        <end position="69"/>
    </location>
</feature>
<dbReference type="AlphaFoldDB" id="A0A4C1UL46"/>
<evidence type="ECO:0000313" key="3">
    <source>
        <dbReference type="Proteomes" id="UP000299102"/>
    </source>
</evidence>
<organism evidence="2 3">
    <name type="scientific">Eumeta variegata</name>
    <name type="common">Bagworm moth</name>
    <name type="synonym">Eumeta japonica</name>
    <dbReference type="NCBI Taxonomy" id="151549"/>
    <lineage>
        <taxon>Eukaryota</taxon>
        <taxon>Metazoa</taxon>
        <taxon>Ecdysozoa</taxon>
        <taxon>Arthropoda</taxon>
        <taxon>Hexapoda</taxon>
        <taxon>Insecta</taxon>
        <taxon>Pterygota</taxon>
        <taxon>Neoptera</taxon>
        <taxon>Endopterygota</taxon>
        <taxon>Lepidoptera</taxon>
        <taxon>Glossata</taxon>
        <taxon>Ditrysia</taxon>
        <taxon>Tineoidea</taxon>
        <taxon>Psychidae</taxon>
        <taxon>Oiketicinae</taxon>
        <taxon>Eumeta</taxon>
    </lineage>
</organism>
<name>A0A4C1UL46_EUMVA</name>